<keyword evidence="3" id="KW-1185">Reference proteome</keyword>
<name>A0ABU8SIS9_9LACO</name>
<accession>A0ABU8SIS9</accession>
<evidence type="ECO:0000313" key="3">
    <source>
        <dbReference type="Proteomes" id="UP001370590"/>
    </source>
</evidence>
<feature type="transmembrane region" description="Helical" evidence="1">
    <location>
        <begin position="35"/>
        <end position="53"/>
    </location>
</feature>
<organism evidence="2 3">
    <name type="scientific">Nicoliella lavandulae</name>
    <dbReference type="NCBI Taxonomy" id="3082954"/>
    <lineage>
        <taxon>Bacteria</taxon>
        <taxon>Bacillati</taxon>
        <taxon>Bacillota</taxon>
        <taxon>Bacilli</taxon>
        <taxon>Lactobacillales</taxon>
        <taxon>Lactobacillaceae</taxon>
        <taxon>Nicoliella</taxon>
    </lineage>
</organism>
<evidence type="ECO:0000256" key="1">
    <source>
        <dbReference type="SAM" id="Phobius"/>
    </source>
</evidence>
<keyword evidence="1" id="KW-0472">Membrane</keyword>
<keyword evidence="1" id="KW-0812">Transmembrane</keyword>
<protein>
    <submittedName>
        <fullName evidence="2">Uncharacterized protein</fullName>
    </submittedName>
</protein>
<sequence length="61" mass="6937">MSKLNFFRIALVVVAVLILVHYAFLTRFFSNGINTTIEVGLSVIEIILIYGYVKLMRNAKC</sequence>
<dbReference type="EMBL" id="JAWMWH010000001">
    <property type="protein sequence ID" value="MEJ6399810.1"/>
    <property type="molecule type" value="Genomic_DNA"/>
</dbReference>
<proteinExistence type="predicted"/>
<reference evidence="2 3" key="1">
    <citation type="submission" date="2023-10" db="EMBL/GenBank/DDBJ databases">
        <title>Nicoliella lavandulae sp. nov. isolated from Lavandula angustifolia flowers.</title>
        <authorList>
            <person name="Alcantara C."/>
            <person name="Zuniga M."/>
            <person name="Landete J.M."/>
            <person name="Monedero V."/>
        </authorList>
    </citation>
    <scope>NUCLEOTIDE SEQUENCE [LARGE SCALE GENOMIC DNA]</scope>
    <source>
        <strain evidence="2 3">Es01</strain>
    </source>
</reference>
<gene>
    <name evidence="2" type="ORF">R4146_01220</name>
</gene>
<dbReference type="Proteomes" id="UP001370590">
    <property type="component" value="Unassembled WGS sequence"/>
</dbReference>
<dbReference type="RefSeq" id="WP_339959650.1">
    <property type="nucleotide sequence ID" value="NZ_JAWMWH010000001.1"/>
</dbReference>
<keyword evidence="1" id="KW-1133">Transmembrane helix</keyword>
<evidence type="ECO:0000313" key="2">
    <source>
        <dbReference type="EMBL" id="MEJ6399810.1"/>
    </source>
</evidence>
<comment type="caution">
    <text evidence="2">The sequence shown here is derived from an EMBL/GenBank/DDBJ whole genome shotgun (WGS) entry which is preliminary data.</text>
</comment>